<dbReference type="AlphaFoldDB" id="A0A396GV68"/>
<keyword evidence="1" id="KW-0732">Signal</keyword>
<reference evidence="3" key="1">
    <citation type="journal article" date="2018" name="Nat. Plants">
        <title>Whole-genome landscape of Medicago truncatula symbiotic genes.</title>
        <authorList>
            <person name="Pecrix Y."/>
            <person name="Staton S.E."/>
            <person name="Sallet E."/>
            <person name="Lelandais-Briere C."/>
            <person name="Moreau S."/>
            <person name="Carrere S."/>
            <person name="Blein T."/>
            <person name="Jardinaud M.F."/>
            <person name="Latrasse D."/>
            <person name="Zouine M."/>
            <person name="Zahm M."/>
            <person name="Kreplak J."/>
            <person name="Mayjonade B."/>
            <person name="Satge C."/>
            <person name="Perez M."/>
            <person name="Cauet S."/>
            <person name="Marande W."/>
            <person name="Chantry-Darmon C."/>
            <person name="Lopez-Roques C."/>
            <person name="Bouchez O."/>
            <person name="Berard A."/>
            <person name="Debelle F."/>
            <person name="Munos S."/>
            <person name="Bendahmane A."/>
            <person name="Berges H."/>
            <person name="Niebel A."/>
            <person name="Buitink J."/>
            <person name="Frugier F."/>
            <person name="Benhamed M."/>
            <person name="Crespi M."/>
            <person name="Gouzy J."/>
            <person name="Gamas P."/>
        </authorList>
    </citation>
    <scope>NUCLEOTIDE SEQUENCE [LARGE SCALE GENOMIC DNA]</scope>
    <source>
        <strain evidence="3">cv. Jemalong A17</strain>
    </source>
</reference>
<dbReference type="Gramene" id="rna49198">
    <property type="protein sequence ID" value="RHN42715.1"/>
    <property type="gene ID" value="gene49198"/>
</dbReference>
<evidence type="ECO:0008006" key="4">
    <source>
        <dbReference type="Google" id="ProtNLM"/>
    </source>
</evidence>
<protein>
    <recommendedName>
        <fullName evidence="4">Transmembrane protein</fullName>
    </recommendedName>
</protein>
<dbReference type="Proteomes" id="UP000265566">
    <property type="component" value="Chromosome 8"/>
</dbReference>
<evidence type="ECO:0000313" key="3">
    <source>
        <dbReference type="Proteomes" id="UP000265566"/>
    </source>
</evidence>
<sequence>MLLSLATFFLFTSMIAAIAIEMQDSIRPTPMRCRCVTPVGMPVNLRRTGTHIRS</sequence>
<gene>
    <name evidence="2" type="ORF">MtrunA17_Chr8g0380001</name>
</gene>
<evidence type="ECO:0000313" key="2">
    <source>
        <dbReference type="EMBL" id="RHN42715.1"/>
    </source>
</evidence>
<name>A0A396GV68_MEDTR</name>
<comment type="caution">
    <text evidence="2">The sequence shown here is derived from an EMBL/GenBank/DDBJ whole genome shotgun (WGS) entry which is preliminary data.</text>
</comment>
<accession>A0A396GV68</accession>
<feature type="signal peptide" evidence="1">
    <location>
        <begin position="1"/>
        <end position="17"/>
    </location>
</feature>
<dbReference type="EMBL" id="PSQE01000008">
    <property type="protein sequence ID" value="RHN42715.1"/>
    <property type="molecule type" value="Genomic_DNA"/>
</dbReference>
<proteinExistence type="predicted"/>
<organism evidence="2 3">
    <name type="scientific">Medicago truncatula</name>
    <name type="common">Barrel medic</name>
    <name type="synonym">Medicago tribuloides</name>
    <dbReference type="NCBI Taxonomy" id="3880"/>
    <lineage>
        <taxon>Eukaryota</taxon>
        <taxon>Viridiplantae</taxon>
        <taxon>Streptophyta</taxon>
        <taxon>Embryophyta</taxon>
        <taxon>Tracheophyta</taxon>
        <taxon>Spermatophyta</taxon>
        <taxon>Magnoliopsida</taxon>
        <taxon>eudicotyledons</taxon>
        <taxon>Gunneridae</taxon>
        <taxon>Pentapetalae</taxon>
        <taxon>rosids</taxon>
        <taxon>fabids</taxon>
        <taxon>Fabales</taxon>
        <taxon>Fabaceae</taxon>
        <taxon>Papilionoideae</taxon>
        <taxon>50 kb inversion clade</taxon>
        <taxon>NPAAA clade</taxon>
        <taxon>Hologalegina</taxon>
        <taxon>IRL clade</taxon>
        <taxon>Trifolieae</taxon>
        <taxon>Medicago</taxon>
    </lineage>
</organism>
<evidence type="ECO:0000256" key="1">
    <source>
        <dbReference type="SAM" id="SignalP"/>
    </source>
</evidence>
<feature type="chain" id="PRO_5017408935" description="Transmembrane protein" evidence="1">
    <location>
        <begin position="18"/>
        <end position="54"/>
    </location>
</feature>